<name>A0ABM6M576_9SPHN</name>
<keyword evidence="2" id="KW-1185">Reference proteome</keyword>
<sequence length="302" mass="32955">MSHHLKHGTIMGGVVVTPDLDAALADYQGRLGLDLVETGPLAADLAASWGCPQSAGAPYAMLRPQSGAHCFIRLVEQADHPDFKPTRTYGWAAYELTVKDVFGWPDRLEGSGFRVIGPPKEIAGLPYFIPMQVLGRGDEMIYLNEVAMDTPSSDLPRAMSLTDHIFIVILAAQDRMASVDWYRHALRLDEGDSYTLEYSMINAAFAKPAGTQTVITMVQNERLPILEIDDYPPEATIRPAHAGMLPPGNAMVTLAVESFDDLDVEFLTEPVLRHGDLYMGNMAATVRGPSGELIELIETGLS</sequence>
<dbReference type="Gene3D" id="3.10.180.10">
    <property type="entry name" value="2,3-Dihydroxybiphenyl 1,2-Dioxygenase, domain 1"/>
    <property type="match status" value="2"/>
</dbReference>
<reference evidence="1 2" key="1">
    <citation type="submission" date="2017-03" db="EMBL/GenBank/DDBJ databases">
        <title>Complete genome sequence of Blastomonas fulva degrading microcsystin LR.</title>
        <authorList>
            <person name="Lee H.-g."/>
            <person name="Jin L."/>
            <person name="oh H.-M."/>
        </authorList>
    </citation>
    <scope>NUCLEOTIDE SEQUENCE [LARGE SCALE GENOMIC DNA]</scope>
    <source>
        <strain evidence="1 2">T2</strain>
    </source>
</reference>
<dbReference type="InterPro" id="IPR029068">
    <property type="entry name" value="Glyas_Bleomycin-R_OHBP_Dase"/>
</dbReference>
<accession>A0ABM6M576</accession>
<dbReference type="GeneID" id="303485074"/>
<evidence type="ECO:0008006" key="3">
    <source>
        <dbReference type="Google" id="ProtNLM"/>
    </source>
</evidence>
<dbReference type="RefSeq" id="WP_117351832.1">
    <property type="nucleotide sequence ID" value="NZ_CP020083.1"/>
</dbReference>
<dbReference type="Proteomes" id="UP000258016">
    <property type="component" value="Chromosome"/>
</dbReference>
<protein>
    <recommendedName>
        <fullName evidence="3">VOC domain-containing protein</fullName>
    </recommendedName>
</protein>
<evidence type="ECO:0000313" key="1">
    <source>
        <dbReference type="EMBL" id="ASR51028.1"/>
    </source>
</evidence>
<proteinExistence type="predicted"/>
<organism evidence="1 2">
    <name type="scientific">Blastomonas fulva</name>
    <dbReference type="NCBI Taxonomy" id="1550728"/>
    <lineage>
        <taxon>Bacteria</taxon>
        <taxon>Pseudomonadati</taxon>
        <taxon>Pseudomonadota</taxon>
        <taxon>Alphaproteobacteria</taxon>
        <taxon>Sphingomonadales</taxon>
        <taxon>Sphingomonadaceae</taxon>
        <taxon>Blastomonas</taxon>
    </lineage>
</organism>
<dbReference type="EMBL" id="CP020083">
    <property type="protein sequence ID" value="ASR51028.1"/>
    <property type="molecule type" value="Genomic_DNA"/>
</dbReference>
<evidence type="ECO:0000313" key="2">
    <source>
        <dbReference type="Proteomes" id="UP000258016"/>
    </source>
</evidence>
<gene>
    <name evidence="1" type="ORF">B5J99_05710</name>
</gene>
<dbReference type="SUPFAM" id="SSF54593">
    <property type="entry name" value="Glyoxalase/Bleomycin resistance protein/Dihydroxybiphenyl dioxygenase"/>
    <property type="match status" value="2"/>
</dbReference>